<evidence type="ECO:0008006" key="4">
    <source>
        <dbReference type="Google" id="ProtNLM"/>
    </source>
</evidence>
<keyword evidence="1" id="KW-0732">Signal</keyword>
<dbReference type="RefSeq" id="WP_206572134.1">
    <property type="nucleotide sequence ID" value="NZ_JAFKCV010000001.1"/>
</dbReference>
<comment type="caution">
    <text evidence="2">The sequence shown here is derived from an EMBL/GenBank/DDBJ whole genome shotgun (WGS) entry which is preliminary data.</text>
</comment>
<feature type="chain" id="PRO_5037762836" description="Solute-binding protein family 3/N-terminal domain-containing protein" evidence="1">
    <location>
        <begin position="18"/>
        <end position="286"/>
    </location>
</feature>
<dbReference type="Proteomes" id="UP000664654">
    <property type="component" value="Unassembled WGS sequence"/>
</dbReference>
<evidence type="ECO:0000256" key="1">
    <source>
        <dbReference type="SAM" id="SignalP"/>
    </source>
</evidence>
<keyword evidence="3" id="KW-1185">Reference proteome</keyword>
<evidence type="ECO:0000313" key="2">
    <source>
        <dbReference type="EMBL" id="MBN7824036.1"/>
    </source>
</evidence>
<feature type="signal peptide" evidence="1">
    <location>
        <begin position="1"/>
        <end position="17"/>
    </location>
</feature>
<name>A0A939DLK6_9ALTE</name>
<gene>
    <name evidence="2" type="ORF">J0A66_02245</name>
</gene>
<reference evidence="2" key="1">
    <citation type="submission" date="2021-03" db="EMBL/GenBank/DDBJ databases">
        <title>novel species isolated from a fishpond in China.</title>
        <authorList>
            <person name="Lu H."/>
            <person name="Cai Z."/>
        </authorList>
    </citation>
    <scope>NUCLEOTIDE SEQUENCE</scope>
    <source>
        <strain evidence="2">JCM 30855</strain>
    </source>
</reference>
<organism evidence="2 3">
    <name type="scientific">Bowmanella dokdonensis</name>
    <dbReference type="NCBI Taxonomy" id="751969"/>
    <lineage>
        <taxon>Bacteria</taxon>
        <taxon>Pseudomonadati</taxon>
        <taxon>Pseudomonadota</taxon>
        <taxon>Gammaproteobacteria</taxon>
        <taxon>Alteromonadales</taxon>
        <taxon>Alteromonadaceae</taxon>
        <taxon>Bowmanella</taxon>
    </lineage>
</organism>
<sequence length="286" mass="32291">MPAILFFLFLLVLPAAAEPVLWLADSGPAAERSITLDEQTRHLILQEIQDLQVKVEKTNPQRGLKRLQQRADVCVDDKLYTDERQAFSLASRLPQVVLPDLRLYVSRDALLSKQIDALVQGTSLELANLFTALPKFRLGLMEGRAYGDKLDAVLGLQEFQRQIWRRPGADMGEGLVQMLLNQRVEGIIEYPVVVQRFSQPQENGIQLQSYPLTGTSHFTQGYVLCARSAQGQQAVDAISAAIGRAARKRLYLEAHLYWFDPSVHQELVEYYNQVYGTDFSVTRDEG</sequence>
<protein>
    <recommendedName>
        <fullName evidence="4">Solute-binding protein family 3/N-terminal domain-containing protein</fullName>
    </recommendedName>
</protein>
<dbReference type="EMBL" id="JAFKCV010000001">
    <property type="protein sequence ID" value="MBN7824036.1"/>
    <property type="molecule type" value="Genomic_DNA"/>
</dbReference>
<evidence type="ECO:0000313" key="3">
    <source>
        <dbReference type="Proteomes" id="UP000664654"/>
    </source>
</evidence>
<dbReference type="AlphaFoldDB" id="A0A939DLK6"/>
<proteinExistence type="predicted"/>
<accession>A0A939DLK6</accession>